<evidence type="ECO:0000256" key="2">
    <source>
        <dbReference type="ARBA" id="ARBA00004123"/>
    </source>
</evidence>
<evidence type="ECO:0000256" key="6">
    <source>
        <dbReference type="ARBA" id="ARBA00022490"/>
    </source>
</evidence>
<dbReference type="AlphaFoldDB" id="A0AAE1BMK2"/>
<dbReference type="InterPro" id="IPR026103">
    <property type="entry name" value="HARBI1_animal"/>
</dbReference>
<dbReference type="Pfam" id="PF13359">
    <property type="entry name" value="DDE_Tnp_4"/>
    <property type="match status" value="1"/>
</dbReference>
<evidence type="ECO:0000256" key="1">
    <source>
        <dbReference type="ARBA" id="ARBA00001968"/>
    </source>
</evidence>
<keyword evidence="16" id="KW-1185">Reference proteome</keyword>
<evidence type="ECO:0000256" key="5">
    <source>
        <dbReference type="ARBA" id="ARBA00015519"/>
    </source>
</evidence>
<evidence type="ECO:0000256" key="9">
    <source>
        <dbReference type="ARBA" id="ARBA00022801"/>
    </source>
</evidence>
<comment type="similarity">
    <text evidence="4">Belongs to the HARBI1 family.</text>
</comment>
<evidence type="ECO:0000259" key="14">
    <source>
        <dbReference type="Pfam" id="PF13359"/>
    </source>
</evidence>
<evidence type="ECO:0000256" key="4">
    <source>
        <dbReference type="ARBA" id="ARBA00006958"/>
    </source>
</evidence>
<evidence type="ECO:0000256" key="3">
    <source>
        <dbReference type="ARBA" id="ARBA00004496"/>
    </source>
</evidence>
<dbReference type="GO" id="GO:0005634">
    <property type="term" value="C:nucleus"/>
    <property type="evidence" value="ECO:0007669"/>
    <property type="project" value="UniProtKB-SubCell"/>
</dbReference>
<keyword evidence="9" id="KW-0378">Hydrolase</keyword>
<dbReference type="PRINTS" id="PR02086">
    <property type="entry name" value="PUTNUCHARBI1"/>
</dbReference>
<keyword evidence="7" id="KW-0540">Nuclease</keyword>
<name>A0AAE1BMK2_PETCI</name>
<reference evidence="15" key="1">
    <citation type="submission" date="2023-10" db="EMBL/GenBank/DDBJ databases">
        <title>Genome assemblies of two species of porcelain crab, Petrolisthes cinctipes and Petrolisthes manimaculis (Anomura: Porcellanidae).</title>
        <authorList>
            <person name="Angst P."/>
        </authorList>
    </citation>
    <scope>NUCLEOTIDE SEQUENCE</scope>
    <source>
        <strain evidence="15">PB745_01</strain>
        <tissue evidence="15">Gill</tissue>
    </source>
</reference>
<evidence type="ECO:0000313" key="16">
    <source>
        <dbReference type="Proteomes" id="UP001286313"/>
    </source>
</evidence>
<dbReference type="Proteomes" id="UP001286313">
    <property type="component" value="Unassembled WGS sequence"/>
</dbReference>
<accession>A0AAE1BMK2</accession>
<evidence type="ECO:0000256" key="11">
    <source>
        <dbReference type="ARBA" id="ARBA00030126"/>
    </source>
</evidence>
<sequence>MEMIDKETKLQQQQQQQHPESDNKKKRFPVSNSRLPQELVDKLKHGDAFHRRETCFTLNLILQFFFQEKRFEAGIMRWVTNMLTLEFSELLKHKALSKFIHSMQQEVKMAEGIQGRIRRRRVFSERKDILNMYNDAELVKRYRLDRAGILLVTDFVRDAITPPTGRNRAIPAELKVITTLRYLATGKMQLCNGDDIGMTQQAASKMITQTLDALVTPPAAFISRFVKFPRMQDEIRQRKAEFREIANFPEVVGAIDGTHIRIVAPREYEAEYINRKNYHSINVQVVFDARYRILDVVAKWPGSVHDSRMWNECGLKEGFENGTIPRNCHLIGDSGYPSQPWLLTPYLQPRTEIQEAYNRAHKRTRCVVERGIGQLKRRFHVLHGEVRVSPAKTIQIVMVCAALHNLCKERNLDLPDEPDIDQQQLEDRPEEPNHIQPFVPDGVQGGILYRDNFATLHFQPEQ</sequence>
<dbReference type="PANTHER" id="PTHR22930">
    <property type="match status" value="1"/>
</dbReference>
<evidence type="ECO:0000313" key="15">
    <source>
        <dbReference type="EMBL" id="KAK3853158.1"/>
    </source>
</evidence>
<proteinExistence type="inferred from homology"/>
<keyword evidence="10" id="KW-0539">Nucleus</keyword>
<dbReference type="InterPro" id="IPR045249">
    <property type="entry name" value="HARBI1-like"/>
</dbReference>
<evidence type="ECO:0000256" key="7">
    <source>
        <dbReference type="ARBA" id="ARBA00022722"/>
    </source>
</evidence>
<protein>
    <recommendedName>
        <fullName evidence="5">Putative nuclease HARBI1</fullName>
    </recommendedName>
    <alternativeName>
        <fullName evidence="11">Harbinger transposase-derived nuclease</fullName>
    </alternativeName>
</protein>
<dbReference type="GO" id="GO:0046872">
    <property type="term" value="F:metal ion binding"/>
    <property type="evidence" value="ECO:0007669"/>
    <property type="project" value="UniProtKB-KW"/>
</dbReference>
<feature type="region of interest" description="Disordered" evidence="13">
    <location>
        <begin position="413"/>
        <end position="437"/>
    </location>
</feature>
<organism evidence="15 16">
    <name type="scientific">Petrolisthes cinctipes</name>
    <name type="common">Flat porcelain crab</name>
    <dbReference type="NCBI Taxonomy" id="88211"/>
    <lineage>
        <taxon>Eukaryota</taxon>
        <taxon>Metazoa</taxon>
        <taxon>Ecdysozoa</taxon>
        <taxon>Arthropoda</taxon>
        <taxon>Crustacea</taxon>
        <taxon>Multicrustacea</taxon>
        <taxon>Malacostraca</taxon>
        <taxon>Eumalacostraca</taxon>
        <taxon>Eucarida</taxon>
        <taxon>Decapoda</taxon>
        <taxon>Pleocyemata</taxon>
        <taxon>Anomura</taxon>
        <taxon>Galatheoidea</taxon>
        <taxon>Porcellanidae</taxon>
        <taxon>Petrolisthes</taxon>
    </lineage>
</organism>
<feature type="domain" description="DDE Tnp4" evidence="14">
    <location>
        <begin position="255"/>
        <end position="405"/>
    </location>
</feature>
<evidence type="ECO:0000256" key="10">
    <source>
        <dbReference type="ARBA" id="ARBA00023242"/>
    </source>
</evidence>
<evidence type="ECO:0000256" key="8">
    <source>
        <dbReference type="ARBA" id="ARBA00022723"/>
    </source>
</evidence>
<keyword evidence="8" id="KW-0479">Metal-binding</keyword>
<comment type="subcellular location">
    <subcellularLocation>
        <location evidence="3">Cytoplasm</location>
    </subcellularLocation>
    <subcellularLocation>
        <location evidence="2">Nucleus</location>
    </subcellularLocation>
</comment>
<feature type="region of interest" description="Disordered" evidence="13">
    <location>
        <begin position="1"/>
        <end position="31"/>
    </location>
</feature>
<dbReference type="EMBL" id="JAWQEG010007074">
    <property type="protein sequence ID" value="KAK3853158.1"/>
    <property type="molecule type" value="Genomic_DNA"/>
</dbReference>
<dbReference type="GO" id="GO:0005737">
    <property type="term" value="C:cytoplasm"/>
    <property type="evidence" value="ECO:0007669"/>
    <property type="project" value="UniProtKB-SubCell"/>
</dbReference>
<dbReference type="GO" id="GO:0004518">
    <property type="term" value="F:nuclease activity"/>
    <property type="evidence" value="ECO:0007669"/>
    <property type="project" value="UniProtKB-KW"/>
</dbReference>
<dbReference type="PANTHER" id="PTHR22930:SF289">
    <property type="entry name" value="DDE TNP4 DOMAIN-CONTAINING PROTEIN-RELATED"/>
    <property type="match status" value="1"/>
</dbReference>
<comment type="function">
    <text evidence="12">Transposase-derived protein that may have nuclease activity. Does not have transposase activity.</text>
</comment>
<dbReference type="GO" id="GO:0016787">
    <property type="term" value="F:hydrolase activity"/>
    <property type="evidence" value="ECO:0007669"/>
    <property type="project" value="UniProtKB-KW"/>
</dbReference>
<dbReference type="InterPro" id="IPR027806">
    <property type="entry name" value="HARBI1_dom"/>
</dbReference>
<gene>
    <name evidence="15" type="ORF">Pcinc_040284</name>
</gene>
<keyword evidence="6" id="KW-0963">Cytoplasm</keyword>
<evidence type="ECO:0000256" key="12">
    <source>
        <dbReference type="ARBA" id="ARBA00045850"/>
    </source>
</evidence>
<comment type="cofactor">
    <cofactor evidence="1">
        <name>a divalent metal cation</name>
        <dbReference type="ChEBI" id="CHEBI:60240"/>
    </cofactor>
</comment>
<comment type="caution">
    <text evidence="15">The sequence shown here is derived from an EMBL/GenBank/DDBJ whole genome shotgun (WGS) entry which is preliminary data.</text>
</comment>
<evidence type="ECO:0000256" key="13">
    <source>
        <dbReference type="SAM" id="MobiDB-lite"/>
    </source>
</evidence>